<dbReference type="PANTHER" id="PTHR24113">
    <property type="entry name" value="RAN GTPASE-ACTIVATING PROTEIN 1"/>
    <property type="match status" value="1"/>
</dbReference>
<feature type="compositionally biased region" description="Polar residues" evidence="5">
    <location>
        <begin position="7"/>
        <end position="17"/>
    </location>
</feature>
<dbReference type="EMBL" id="BDIP01002117">
    <property type="protein sequence ID" value="GIQ85752.1"/>
    <property type="molecule type" value="Genomic_DNA"/>
</dbReference>
<name>A0A9K3GK26_9EUKA</name>
<protein>
    <submittedName>
        <fullName evidence="6">Uncharacterized protein</fullName>
    </submittedName>
</protein>
<dbReference type="GO" id="GO:0005096">
    <property type="term" value="F:GTPase activator activity"/>
    <property type="evidence" value="ECO:0007669"/>
    <property type="project" value="UniProtKB-KW"/>
</dbReference>
<dbReference type="SMART" id="SM00368">
    <property type="entry name" value="LRR_RI"/>
    <property type="match status" value="17"/>
</dbReference>
<organism evidence="6 7">
    <name type="scientific">Kipferlia bialata</name>
    <dbReference type="NCBI Taxonomy" id="797122"/>
    <lineage>
        <taxon>Eukaryota</taxon>
        <taxon>Metamonada</taxon>
        <taxon>Carpediemonas-like organisms</taxon>
        <taxon>Kipferlia</taxon>
    </lineage>
</organism>
<dbReference type="GO" id="GO:0031267">
    <property type="term" value="F:small GTPase binding"/>
    <property type="evidence" value="ECO:0007669"/>
    <property type="project" value="TreeGrafter"/>
</dbReference>
<keyword evidence="4" id="KW-0175">Coiled coil</keyword>
<dbReference type="OrthoDB" id="333024at2759"/>
<sequence length="1389" mass="149415">MQRGSPRFQSQYGSRQFGSRLAGGGGTPQASTRANADMYAFQAQQLGIQPRDDFVSALSVERGRQIVGGSDVGPKDVTALCRALTGAKMISLVKLSHNAIGDEGSFALAEAMMNNAPVRRLVLSDNKIGPTGITNLATALKGNTNVTEVVIEDNVVGDDGAFALASTLEANSTIRSLVLRRTGITDAGAASLAQSLGRSHLAHLCLEENDIGPDGATAVSRALSSAGCPLEHVSMAGNPLTNDGVFALAPYMPRVPEVLLGQCCVGPHGADALAQSFLANPSNGVTTLDLSGNRIAGVGAISLARVLHCLPSLERLILRDNKIGNRGCFALSHAVAMHASLQEVHLDSNLIGDSGAQAMTKCFEASASLSVISLQYNYVTGEGELALGETLSGMAVAGQLDISNQLERDTGVNGEGLTLDQECDFFDTRDDLCVKTAEVWSRYVDKCQRSGSPPNSQLLRTFTELRGESESGDRLPTSLSLSGQNLGSFGVWAISEILSLNGTITSLDLSHNRISTEGAASLAAIVANRNSVLTHLDISDNSIQADGACLVAEALETSSLTQLSMAGNDIGDRGCAALSRVLRDNTSLTSLDISRNSISYDGALALTHALRTNGTLAHLSLADNLIRDEGAQALMDPIRDYARGLVTLSLARCSLRGCAHYITAALAVNTSLETLVLDGNQLTDSGTSVLARGLASMGGLKVLSLRRNGVDPVGASEVRAAVRNHPSLNCVLLEESSLPSETVTSSVAPPLSHAVVPFGMADCRVAMGRAATQGKGLAESQFGRPTGMLSPSALSMSGSQRGAMGMDQRGSMSPAQLHNISIPKDEGEGEREGEAREGESVEGDRPPLNNTLNTDAQQEAADASHDTRLPELASELAAVQRHIFSLEKRRDHLIVLCRAAQEREHESHFNSLKVKAVATIRTSLDDGQVLPPLKPLSTEEKMVETNLARSFAARLETSEKELDALVANVEALGRQSTAVEGNIAASVMELSDAEAQLRAIMGSGNSDMLGRAEQLNSKKQFVEKQIMKEAAQKEIVLKQRRDGMLSVLQTLRLVNDLKEERKGHLDALVTHTGDDPTRPARYQTAVGALQRVLDLRSLAEQHATEEADAIGRWEATKMNLDEARRRLRDAEQAEEACYVEVQRFHQATLDSWKAEELFRAKISLTALSTPEVTALIPVAQSRYQHYAPLMIERNELSRSLDASVTLLAGYEGELEKLDRVAGVRSDSVATLQSFLRVQEQLVRKQDFLRQWLAKISALQQALRIAREDRDRAMGSGDYEAFKQTEAQVQRLDATIGSLSENRDVLAQEVDSLHDQAEEEVQRLRDMPSATFMELLLILKVPQQARSSALKAIQRKPARGGRETNRQRGMQQMQSRVEADRDRSRRQSDV</sequence>
<dbReference type="SUPFAM" id="SSF52047">
    <property type="entry name" value="RNI-like"/>
    <property type="match status" value="2"/>
</dbReference>
<evidence type="ECO:0000313" key="6">
    <source>
        <dbReference type="EMBL" id="GIQ85752.1"/>
    </source>
</evidence>
<dbReference type="GO" id="GO:0005634">
    <property type="term" value="C:nucleus"/>
    <property type="evidence" value="ECO:0007669"/>
    <property type="project" value="TreeGrafter"/>
</dbReference>
<reference evidence="6 7" key="1">
    <citation type="journal article" date="2018" name="PLoS ONE">
        <title>The draft genome of Kipferlia bialata reveals reductive genome evolution in fornicate parasites.</title>
        <authorList>
            <person name="Tanifuji G."/>
            <person name="Takabayashi S."/>
            <person name="Kume K."/>
            <person name="Takagi M."/>
            <person name="Nakayama T."/>
            <person name="Kamikawa R."/>
            <person name="Inagaki Y."/>
            <person name="Hashimoto T."/>
        </authorList>
    </citation>
    <scope>NUCLEOTIDE SEQUENCE [LARGE SCALE GENOMIC DNA]</scope>
    <source>
        <strain evidence="6">NY0173</strain>
    </source>
</reference>
<proteinExistence type="predicted"/>
<gene>
    <name evidence="6" type="ORF">KIPB_007475</name>
</gene>
<dbReference type="InterPro" id="IPR001611">
    <property type="entry name" value="Leu-rich_rpt"/>
</dbReference>
<feature type="region of interest" description="Disordered" evidence="5">
    <location>
        <begin position="1348"/>
        <end position="1389"/>
    </location>
</feature>
<dbReference type="GO" id="GO:0048471">
    <property type="term" value="C:perinuclear region of cytoplasm"/>
    <property type="evidence" value="ECO:0007669"/>
    <property type="project" value="TreeGrafter"/>
</dbReference>
<feature type="region of interest" description="Disordered" evidence="5">
    <location>
        <begin position="775"/>
        <end position="866"/>
    </location>
</feature>
<dbReference type="Pfam" id="PF13516">
    <property type="entry name" value="LRR_6"/>
    <property type="match status" value="14"/>
</dbReference>
<evidence type="ECO:0000256" key="2">
    <source>
        <dbReference type="ARBA" id="ARBA00022614"/>
    </source>
</evidence>
<feature type="coiled-coil region" evidence="4">
    <location>
        <begin position="1113"/>
        <end position="1140"/>
    </location>
</feature>
<dbReference type="GO" id="GO:0006913">
    <property type="term" value="P:nucleocytoplasmic transport"/>
    <property type="evidence" value="ECO:0007669"/>
    <property type="project" value="TreeGrafter"/>
</dbReference>
<feature type="compositionally biased region" description="Basic and acidic residues" evidence="5">
    <location>
        <begin position="1376"/>
        <end position="1389"/>
    </location>
</feature>
<dbReference type="InterPro" id="IPR032675">
    <property type="entry name" value="LRR_dom_sf"/>
</dbReference>
<evidence type="ECO:0000256" key="1">
    <source>
        <dbReference type="ARBA" id="ARBA00022468"/>
    </source>
</evidence>
<keyword evidence="3" id="KW-0677">Repeat</keyword>
<evidence type="ECO:0000256" key="3">
    <source>
        <dbReference type="ARBA" id="ARBA00022737"/>
    </source>
</evidence>
<evidence type="ECO:0000313" key="7">
    <source>
        <dbReference type="Proteomes" id="UP000265618"/>
    </source>
</evidence>
<comment type="caution">
    <text evidence="6">The sequence shown here is derived from an EMBL/GenBank/DDBJ whole genome shotgun (WGS) entry which is preliminary data.</text>
</comment>
<feature type="region of interest" description="Disordered" evidence="5">
    <location>
        <begin position="1"/>
        <end position="31"/>
    </location>
</feature>
<keyword evidence="2" id="KW-0433">Leucine-rich repeat</keyword>
<dbReference type="InterPro" id="IPR027038">
    <property type="entry name" value="RanGap"/>
</dbReference>
<feature type="coiled-coil region" evidence="4">
    <location>
        <begin position="1248"/>
        <end position="1326"/>
    </location>
</feature>
<accession>A0A9K3GK26</accession>
<dbReference type="GO" id="GO:0005829">
    <property type="term" value="C:cytosol"/>
    <property type="evidence" value="ECO:0007669"/>
    <property type="project" value="TreeGrafter"/>
</dbReference>
<dbReference type="Proteomes" id="UP000265618">
    <property type="component" value="Unassembled WGS sequence"/>
</dbReference>
<feature type="compositionally biased region" description="Polar residues" evidence="5">
    <location>
        <begin position="848"/>
        <end position="857"/>
    </location>
</feature>
<feature type="compositionally biased region" description="Basic and acidic residues" evidence="5">
    <location>
        <begin position="823"/>
        <end position="845"/>
    </location>
</feature>
<keyword evidence="7" id="KW-1185">Reference proteome</keyword>
<evidence type="ECO:0000256" key="5">
    <source>
        <dbReference type="SAM" id="MobiDB-lite"/>
    </source>
</evidence>
<keyword evidence="1" id="KW-0343">GTPase activation</keyword>
<dbReference type="PANTHER" id="PTHR24113:SF12">
    <property type="entry name" value="RAN GTPASE-ACTIVATING PROTEIN 1"/>
    <property type="match status" value="1"/>
</dbReference>
<feature type="compositionally biased region" description="Polar residues" evidence="5">
    <location>
        <begin position="810"/>
        <end position="819"/>
    </location>
</feature>
<dbReference type="Gene3D" id="3.80.10.10">
    <property type="entry name" value="Ribonuclease Inhibitor"/>
    <property type="match status" value="5"/>
</dbReference>
<evidence type="ECO:0000256" key="4">
    <source>
        <dbReference type="SAM" id="Coils"/>
    </source>
</evidence>